<dbReference type="OrthoDB" id="3051850at2759"/>
<dbReference type="CDD" id="cd09276">
    <property type="entry name" value="Rnase_HI_RT_non_LTR"/>
    <property type="match status" value="1"/>
</dbReference>
<dbReference type="GO" id="GO:0003676">
    <property type="term" value="F:nucleic acid binding"/>
    <property type="evidence" value="ECO:0007669"/>
    <property type="project" value="InterPro"/>
</dbReference>
<dbReference type="Pfam" id="PF00075">
    <property type="entry name" value="RNase_H"/>
    <property type="match status" value="1"/>
</dbReference>
<sequence>MCEKLNILPANHFGARPGRTTTDSIHLLMKTVKDAWRKGKVASILFLDVKGAFPSVAIDRLLHNMRKRGIPRQYVAWMKRRLRRRKTSLLFDDYATARFIIENGLDQGDPFSGICYLIYNADMLKIPILTLGEWVLLFVDDAAVIVIGKDFFETHEKLRNIMNRPGGIFEWARLHNCEFGIEKFQLVDATRKRVAHAFVLNKKDPMPRRNLQLGPHVIKSKPAVKFLGVMVDNTLSWNAQCAAALAKGHDWMVQFGRLAKASKGVSSRYMRQLYLSIAIPRMLYAADIFLTPQRQIVQAPNARKSGRAIINKLASVQRRAAIMITGAMNSTPGDVLDVLANLLPFHLLVDQHRQRAALRLATRPEGHPLHLPVRNAARHLVQRHRTPLHELMHTYKMQPEKTEHITAARQSTKWVQHHKIVIPETKKRAVYEDEHDMTPIKVYTDGSGIDGQIGASAVLFRDGEVKSVLRYRLGSAKRHTVYEGECVGAIMGLKLILQERNVRTASICIDSQAAITATTLIKPAAGHYLLDAFHYVLDREVGTHEDFLLTIRWTPGHQGTIGNERADEEAKKAARGDTSEKRRLPAVLRETLPRSKSATKQAYNAKLKKSAKAIWTSSPHFERMNEYDSSAPSSKFCDMLAKLPRKHGSLITQMRTGHAPLAHHLHRITKADSPVCPACHQYDETVAHFLLHCPAHERARNTLLRQGGPGPRHP</sequence>
<dbReference type="InterPro" id="IPR002156">
    <property type="entry name" value="RNaseH_domain"/>
</dbReference>
<dbReference type="AlphaFoldDB" id="A0A369KAU1"/>
<comment type="caution">
    <text evidence="4">The sequence shown here is derived from an EMBL/GenBank/DDBJ whole genome shotgun (WGS) entry which is preliminary data.</text>
</comment>
<evidence type="ECO:0000259" key="2">
    <source>
        <dbReference type="PROSITE" id="PS50878"/>
    </source>
</evidence>
<dbReference type="InParanoid" id="A0A369KAU1"/>
<feature type="compositionally biased region" description="Basic and acidic residues" evidence="1">
    <location>
        <begin position="564"/>
        <end position="583"/>
    </location>
</feature>
<dbReference type="STRING" id="39966.A0A369KAU1"/>
<dbReference type="GO" id="GO:0003964">
    <property type="term" value="F:RNA-directed DNA polymerase activity"/>
    <property type="evidence" value="ECO:0007669"/>
    <property type="project" value="UniProtKB-KW"/>
</dbReference>
<keyword evidence="5" id="KW-1185">Reference proteome</keyword>
<feature type="domain" description="RNase H type-1" evidence="3">
    <location>
        <begin position="436"/>
        <end position="575"/>
    </location>
</feature>
<keyword evidence="4" id="KW-0695">RNA-directed DNA polymerase</keyword>
<evidence type="ECO:0000313" key="4">
    <source>
        <dbReference type="EMBL" id="RDB28923.1"/>
    </source>
</evidence>
<dbReference type="PANTHER" id="PTHR33481:SF1">
    <property type="entry name" value="ENDONUCLEASE_EXONUCLEASE_PHOSPHATASE DOMAIN-CONTAINING PROTEIN-RELATED"/>
    <property type="match status" value="1"/>
</dbReference>
<dbReference type="GO" id="GO:0004523">
    <property type="term" value="F:RNA-DNA hybrid ribonuclease activity"/>
    <property type="evidence" value="ECO:0007669"/>
    <property type="project" value="InterPro"/>
</dbReference>
<evidence type="ECO:0000256" key="1">
    <source>
        <dbReference type="SAM" id="MobiDB-lite"/>
    </source>
</evidence>
<dbReference type="InterPro" id="IPR036397">
    <property type="entry name" value="RNaseH_sf"/>
</dbReference>
<dbReference type="PROSITE" id="PS50879">
    <property type="entry name" value="RNASE_H_1"/>
    <property type="match status" value="1"/>
</dbReference>
<dbReference type="Gene3D" id="3.30.420.10">
    <property type="entry name" value="Ribonuclease H-like superfamily/Ribonuclease H"/>
    <property type="match status" value="1"/>
</dbReference>
<evidence type="ECO:0000313" key="5">
    <source>
        <dbReference type="Proteomes" id="UP000076154"/>
    </source>
</evidence>
<dbReference type="PANTHER" id="PTHR33481">
    <property type="entry name" value="REVERSE TRANSCRIPTASE"/>
    <property type="match status" value="1"/>
</dbReference>
<gene>
    <name evidence="4" type="ORF">Hypma_014850</name>
</gene>
<organism evidence="4 5">
    <name type="scientific">Hypsizygus marmoreus</name>
    <name type="common">White beech mushroom</name>
    <name type="synonym">Agaricus marmoreus</name>
    <dbReference type="NCBI Taxonomy" id="39966"/>
    <lineage>
        <taxon>Eukaryota</taxon>
        <taxon>Fungi</taxon>
        <taxon>Dikarya</taxon>
        <taxon>Basidiomycota</taxon>
        <taxon>Agaricomycotina</taxon>
        <taxon>Agaricomycetes</taxon>
        <taxon>Agaricomycetidae</taxon>
        <taxon>Agaricales</taxon>
        <taxon>Tricholomatineae</taxon>
        <taxon>Lyophyllaceae</taxon>
        <taxon>Hypsizygus</taxon>
    </lineage>
</organism>
<dbReference type="Proteomes" id="UP000076154">
    <property type="component" value="Unassembled WGS sequence"/>
</dbReference>
<protein>
    <submittedName>
        <fullName evidence="4">RNA-directed DNA polymerase from transposon X-element</fullName>
    </submittedName>
</protein>
<keyword evidence="4" id="KW-0548">Nucleotidyltransferase</keyword>
<keyword evidence="4" id="KW-0808">Transferase</keyword>
<evidence type="ECO:0000259" key="3">
    <source>
        <dbReference type="PROSITE" id="PS50879"/>
    </source>
</evidence>
<accession>A0A369KAU1</accession>
<feature type="domain" description="Reverse transcriptase" evidence="2">
    <location>
        <begin position="1"/>
        <end position="231"/>
    </location>
</feature>
<dbReference type="InterPro" id="IPR000477">
    <property type="entry name" value="RT_dom"/>
</dbReference>
<feature type="region of interest" description="Disordered" evidence="1">
    <location>
        <begin position="560"/>
        <end position="583"/>
    </location>
</feature>
<dbReference type="EMBL" id="LUEZ02000010">
    <property type="protein sequence ID" value="RDB28923.1"/>
    <property type="molecule type" value="Genomic_DNA"/>
</dbReference>
<dbReference type="SUPFAM" id="SSF53098">
    <property type="entry name" value="Ribonuclease H-like"/>
    <property type="match status" value="1"/>
</dbReference>
<dbReference type="Pfam" id="PF00078">
    <property type="entry name" value="RVT_1"/>
    <property type="match status" value="1"/>
</dbReference>
<dbReference type="InterPro" id="IPR012337">
    <property type="entry name" value="RNaseH-like_sf"/>
</dbReference>
<reference evidence="4" key="1">
    <citation type="submission" date="2018-04" db="EMBL/GenBank/DDBJ databases">
        <title>Whole genome sequencing of Hypsizygus marmoreus.</title>
        <authorList>
            <person name="Choi I.-G."/>
            <person name="Min B."/>
            <person name="Kim J.-G."/>
            <person name="Kim S."/>
            <person name="Oh Y.-L."/>
            <person name="Kong W.-S."/>
            <person name="Park H."/>
            <person name="Jeong J."/>
            <person name="Song E.-S."/>
        </authorList>
    </citation>
    <scope>NUCLEOTIDE SEQUENCE [LARGE SCALE GENOMIC DNA]</scope>
    <source>
        <strain evidence="4">51987-8</strain>
    </source>
</reference>
<name>A0A369KAU1_HYPMA</name>
<dbReference type="PROSITE" id="PS50878">
    <property type="entry name" value="RT_POL"/>
    <property type="match status" value="1"/>
</dbReference>
<proteinExistence type="predicted"/>